<keyword evidence="2" id="KW-0813">Transport</keyword>
<dbReference type="SMART" id="SM00382">
    <property type="entry name" value="AAA"/>
    <property type="match status" value="1"/>
</dbReference>
<dbReference type="Pfam" id="PF14524">
    <property type="entry name" value="Wzt_C"/>
    <property type="match status" value="1"/>
</dbReference>
<keyword evidence="7" id="KW-1185">Reference proteome</keyword>
<evidence type="ECO:0000313" key="6">
    <source>
        <dbReference type="EMBL" id="UUF07147.1"/>
    </source>
</evidence>
<keyword evidence="3" id="KW-0547">Nucleotide-binding</keyword>
<organism evidence="6 7">
    <name type="scientific">Turicibacter bilis</name>
    <dbReference type="NCBI Taxonomy" id="2735723"/>
    <lineage>
        <taxon>Bacteria</taxon>
        <taxon>Bacillati</taxon>
        <taxon>Bacillota</taxon>
        <taxon>Erysipelotrichia</taxon>
        <taxon>Erysipelotrichales</taxon>
        <taxon>Turicibacteraceae</taxon>
        <taxon>Turicibacter</taxon>
    </lineage>
</organism>
<dbReference type="Gene3D" id="3.40.50.300">
    <property type="entry name" value="P-loop containing nucleotide triphosphate hydrolases"/>
    <property type="match status" value="1"/>
</dbReference>
<dbReference type="Pfam" id="PF00005">
    <property type="entry name" value="ABC_tran"/>
    <property type="match status" value="1"/>
</dbReference>
<reference evidence="6 7" key="1">
    <citation type="submission" date="2021-03" db="EMBL/GenBank/DDBJ databases">
        <title>Comparative Genomics and Metabolomics in the genus Turicibacter.</title>
        <authorList>
            <person name="Maki J."/>
            <person name="Looft T."/>
        </authorList>
    </citation>
    <scope>NUCLEOTIDE SEQUENCE [LARGE SCALE GENOMIC DNA]</scope>
    <source>
        <strain evidence="6 7">MMM721</strain>
    </source>
</reference>
<dbReference type="InterPro" id="IPR003593">
    <property type="entry name" value="AAA+_ATPase"/>
</dbReference>
<dbReference type="RefSeq" id="WP_212726034.1">
    <property type="nucleotide sequence ID" value="NZ_CP071249.1"/>
</dbReference>
<proteinExistence type="inferred from homology"/>
<dbReference type="CDD" id="cd03220">
    <property type="entry name" value="ABC_KpsT_Wzt"/>
    <property type="match status" value="1"/>
</dbReference>
<protein>
    <submittedName>
        <fullName evidence="6">ABC transporter ATP-binding protein</fullName>
    </submittedName>
</protein>
<evidence type="ECO:0000256" key="4">
    <source>
        <dbReference type="ARBA" id="ARBA00022840"/>
    </source>
</evidence>
<dbReference type="EMBL" id="CP071249">
    <property type="protein sequence ID" value="UUF07147.1"/>
    <property type="molecule type" value="Genomic_DNA"/>
</dbReference>
<dbReference type="SUPFAM" id="SSF52540">
    <property type="entry name" value="P-loop containing nucleoside triphosphate hydrolases"/>
    <property type="match status" value="1"/>
</dbReference>
<feature type="domain" description="ABC transporter" evidence="5">
    <location>
        <begin position="5"/>
        <end position="246"/>
    </location>
</feature>
<dbReference type="InterPro" id="IPR029439">
    <property type="entry name" value="Wzt_C"/>
</dbReference>
<evidence type="ECO:0000259" key="5">
    <source>
        <dbReference type="PROSITE" id="PS50893"/>
    </source>
</evidence>
<sequence>MDSIIKIEHMDKVYKMYASNTDRLKEALHPFKKKYSHAHYALKDINLEIKQGESVGLLGTNGSGKSTLLKIITGVLTPSNGKVVVDGKVSALLELGAGFNPEYTGLENIYLNGSMMGYTREEIDQKVNGIIDFADIGEFIHQPVKTYSSGMFARLAFSVAISVEPEILIVDEALSVGDSKFQIKCIEKMEQIKSQGTTVLFVSHGIEQIRRFCDRAVWIEKGNLKAAGPVNDICDLYENYLIYGEQIEEQIEEQVPQNQPVDILGRIKSINLNKEKIKSFEELRVEIEYDIYVDEISNFLIGVAFYTPDREYIFGPNTFLDGVEIPNTLGTHKVQYIIKKLPLLNGIYQIDVGIFSQKGLVCIDYKGESKSFMVGNDYISEGKFYIEHEWEI</sequence>
<dbReference type="CDD" id="cd10147">
    <property type="entry name" value="Wzt_C-like"/>
    <property type="match status" value="1"/>
</dbReference>
<comment type="similarity">
    <text evidence="1">Belongs to the ABC transporter superfamily.</text>
</comment>
<dbReference type="Proteomes" id="UP001058016">
    <property type="component" value="Chromosome"/>
</dbReference>
<name>A0ABY5JNN4_9FIRM</name>
<dbReference type="InterPro" id="IPR015860">
    <property type="entry name" value="ABC_transpr_TagH-like"/>
</dbReference>
<evidence type="ECO:0000256" key="3">
    <source>
        <dbReference type="ARBA" id="ARBA00022741"/>
    </source>
</evidence>
<dbReference type="GO" id="GO:0005524">
    <property type="term" value="F:ATP binding"/>
    <property type="evidence" value="ECO:0007669"/>
    <property type="project" value="UniProtKB-KW"/>
</dbReference>
<evidence type="ECO:0000313" key="7">
    <source>
        <dbReference type="Proteomes" id="UP001058016"/>
    </source>
</evidence>
<keyword evidence="4 6" id="KW-0067">ATP-binding</keyword>
<accession>A0ABY5JNN4</accession>
<dbReference type="PANTHER" id="PTHR46743:SF2">
    <property type="entry name" value="TEICHOIC ACIDS EXPORT ATP-BINDING PROTEIN TAGH"/>
    <property type="match status" value="1"/>
</dbReference>
<dbReference type="PROSITE" id="PS50893">
    <property type="entry name" value="ABC_TRANSPORTER_2"/>
    <property type="match status" value="1"/>
</dbReference>
<dbReference type="Gene3D" id="2.70.50.60">
    <property type="entry name" value="abc- transporter (atp binding component) like domain"/>
    <property type="match status" value="1"/>
</dbReference>
<evidence type="ECO:0000256" key="1">
    <source>
        <dbReference type="ARBA" id="ARBA00005417"/>
    </source>
</evidence>
<dbReference type="InterPro" id="IPR027417">
    <property type="entry name" value="P-loop_NTPase"/>
</dbReference>
<dbReference type="InterPro" id="IPR017871">
    <property type="entry name" value="ABC_transporter-like_CS"/>
</dbReference>
<dbReference type="PANTHER" id="PTHR46743">
    <property type="entry name" value="TEICHOIC ACIDS EXPORT ATP-BINDING PROTEIN TAGH"/>
    <property type="match status" value="1"/>
</dbReference>
<evidence type="ECO:0000256" key="2">
    <source>
        <dbReference type="ARBA" id="ARBA00022448"/>
    </source>
</evidence>
<dbReference type="InterPro" id="IPR003439">
    <property type="entry name" value="ABC_transporter-like_ATP-bd"/>
</dbReference>
<gene>
    <name evidence="6" type="ORF">J0J69_06565</name>
</gene>
<dbReference type="InterPro" id="IPR050683">
    <property type="entry name" value="Bact_Polysacc_Export_ATP-bd"/>
</dbReference>
<dbReference type="PROSITE" id="PS00211">
    <property type="entry name" value="ABC_TRANSPORTER_1"/>
    <property type="match status" value="1"/>
</dbReference>